<dbReference type="InterPro" id="IPR050469">
    <property type="entry name" value="Diguanylate_Cyclase"/>
</dbReference>
<dbReference type="Gene3D" id="3.30.450.40">
    <property type="match status" value="1"/>
</dbReference>
<dbReference type="InterPro" id="IPR029016">
    <property type="entry name" value="GAF-like_dom_sf"/>
</dbReference>
<dbReference type="PROSITE" id="PS50885">
    <property type="entry name" value="HAMP"/>
    <property type="match status" value="1"/>
</dbReference>
<protein>
    <recommendedName>
        <fullName evidence="7">Diguanylate cyclase</fullName>
    </recommendedName>
</protein>
<feature type="transmembrane region" description="Helical" evidence="2">
    <location>
        <begin position="179"/>
        <end position="202"/>
    </location>
</feature>
<dbReference type="SUPFAM" id="SSF55781">
    <property type="entry name" value="GAF domain-like"/>
    <property type="match status" value="1"/>
</dbReference>
<evidence type="ECO:0000313" key="5">
    <source>
        <dbReference type="EMBL" id="OGL40280.1"/>
    </source>
</evidence>
<feature type="domain" description="GGDEF" evidence="4">
    <location>
        <begin position="473"/>
        <end position="605"/>
    </location>
</feature>
<dbReference type="SMART" id="SM00065">
    <property type="entry name" value="GAF"/>
    <property type="match status" value="1"/>
</dbReference>
<dbReference type="InterPro" id="IPR000160">
    <property type="entry name" value="GGDEF_dom"/>
</dbReference>
<comment type="caution">
    <text evidence="5">The sequence shown here is derived from an EMBL/GenBank/DDBJ whole genome shotgun (WGS) entry which is preliminary data.</text>
</comment>
<dbReference type="Pfam" id="PF00990">
    <property type="entry name" value="GGDEF"/>
    <property type="match status" value="1"/>
</dbReference>
<dbReference type="Pfam" id="PF00672">
    <property type="entry name" value="HAMP"/>
    <property type="match status" value="1"/>
</dbReference>
<gene>
    <name evidence="5" type="ORF">A2042_02470</name>
</gene>
<feature type="transmembrane region" description="Helical" evidence="2">
    <location>
        <begin position="12"/>
        <end position="31"/>
    </location>
</feature>
<dbReference type="PANTHER" id="PTHR45138">
    <property type="entry name" value="REGULATORY COMPONENTS OF SENSORY TRANSDUCTION SYSTEM"/>
    <property type="match status" value="1"/>
</dbReference>
<organism evidence="5 6">
    <name type="scientific">Candidatus Schekmanbacteria bacterium GWA2_38_11</name>
    <dbReference type="NCBI Taxonomy" id="1817876"/>
    <lineage>
        <taxon>Bacteria</taxon>
        <taxon>Candidatus Schekmaniibacteriota</taxon>
    </lineage>
</organism>
<dbReference type="Gene3D" id="6.10.340.10">
    <property type="match status" value="1"/>
</dbReference>
<dbReference type="SUPFAM" id="SSF158472">
    <property type="entry name" value="HAMP domain-like"/>
    <property type="match status" value="1"/>
</dbReference>
<dbReference type="GO" id="GO:1902201">
    <property type="term" value="P:negative regulation of bacterial-type flagellum-dependent cell motility"/>
    <property type="evidence" value="ECO:0007669"/>
    <property type="project" value="TreeGrafter"/>
</dbReference>
<dbReference type="EMBL" id="MGDB01000103">
    <property type="protein sequence ID" value="OGL40280.1"/>
    <property type="molecule type" value="Genomic_DNA"/>
</dbReference>
<evidence type="ECO:0000313" key="6">
    <source>
        <dbReference type="Proteomes" id="UP000178526"/>
    </source>
</evidence>
<dbReference type="InterPro" id="IPR029787">
    <property type="entry name" value="Nucleotide_cyclase"/>
</dbReference>
<keyword evidence="2" id="KW-1133">Transmembrane helix</keyword>
<evidence type="ECO:0008006" key="7">
    <source>
        <dbReference type="Google" id="ProtNLM"/>
    </source>
</evidence>
<dbReference type="SMART" id="SM00304">
    <property type="entry name" value="HAMP"/>
    <property type="match status" value="1"/>
</dbReference>
<dbReference type="GO" id="GO:0007165">
    <property type="term" value="P:signal transduction"/>
    <property type="evidence" value="ECO:0007669"/>
    <property type="project" value="InterPro"/>
</dbReference>
<dbReference type="Proteomes" id="UP000178526">
    <property type="component" value="Unassembled WGS sequence"/>
</dbReference>
<dbReference type="PROSITE" id="PS50887">
    <property type="entry name" value="GGDEF"/>
    <property type="match status" value="1"/>
</dbReference>
<dbReference type="Pfam" id="PF13185">
    <property type="entry name" value="GAF_2"/>
    <property type="match status" value="1"/>
</dbReference>
<keyword evidence="2" id="KW-0472">Membrane</keyword>
<reference evidence="5 6" key="1">
    <citation type="journal article" date="2016" name="Nat. Commun.">
        <title>Thousands of microbial genomes shed light on interconnected biogeochemical processes in an aquifer system.</title>
        <authorList>
            <person name="Anantharaman K."/>
            <person name="Brown C.T."/>
            <person name="Hug L.A."/>
            <person name="Sharon I."/>
            <person name="Castelle C.J."/>
            <person name="Probst A.J."/>
            <person name="Thomas B.C."/>
            <person name="Singh A."/>
            <person name="Wilkins M.J."/>
            <person name="Karaoz U."/>
            <person name="Brodie E.L."/>
            <person name="Williams K.H."/>
            <person name="Hubbard S.S."/>
            <person name="Banfield J.F."/>
        </authorList>
    </citation>
    <scope>NUCLEOTIDE SEQUENCE [LARGE SCALE GENOMIC DNA]</scope>
</reference>
<feature type="domain" description="HAMP" evidence="3">
    <location>
        <begin position="204"/>
        <end position="256"/>
    </location>
</feature>
<keyword evidence="2" id="KW-0812">Transmembrane</keyword>
<dbReference type="NCBIfam" id="TIGR00254">
    <property type="entry name" value="GGDEF"/>
    <property type="match status" value="1"/>
</dbReference>
<accession>A0A1F7RG14</accession>
<dbReference type="AlphaFoldDB" id="A0A1F7RG14"/>
<dbReference type="CDD" id="cd01949">
    <property type="entry name" value="GGDEF"/>
    <property type="match status" value="1"/>
</dbReference>
<dbReference type="FunFam" id="3.30.70.270:FF:000001">
    <property type="entry name" value="Diguanylate cyclase domain protein"/>
    <property type="match status" value="1"/>
</dbReference>
<dbReference type="GO" id="GO:0005886">
    <property type="term" value="C:plasma membrane"/>
    <property type="evidence" value="ECO:0007669"/>
    <property type="project" value="TreeGrafter"/>
</dbReference>
<dbReference type="GO" id="GO:0043709">
    <property type="term" value="P:cell adhesion involved in single-species biofilm formation"/>
    <property type="evidence" value="ECO:0007669"/>
    <property type="project" value="TreeGrafter"/>
</dbReference>
<dbReference type="GO" id="GO:0052621">
    <property type="term" value="F:diguanylate cyclase activity"/>
    <property type="evidence" value="ECO:0007669"/>
    <property type="project" value="TreeGrafter"/>
</dbReference>
<evidence type="ECO:0000256" key="2">
    <source>
        <dbReference type="SAM" id="Phobius"/>
    </source>
</evidence>
<dbReference type="SMART" id="SM00267">
    <property type="entry name" value="GGDEF"/>
    <property type="match status" value="1"/>
</dbReference>
<dbReference type="CDD" id="cd06225">
    <property type="entry name" value="HAMP"/>
    <property type="match status" value="1"/>
</dbReference>
<proteinExistence type="predicted"/>
<dbReference type="SUPFAM" id="SSF55073">
    <property type="entry name" value="Nucleotide cyclase"/>
    <property type="match status" value="1"/>
</dbReference>
<evidence type="ECO:0000259" key="3">
    <source>
        <dbReference type="PROSITE" id="PS50885"/>
    </source>
</evidence>
<dbReference type="Gene3D" id="3.30.70.270">
    <property type="match status" value="1"/>
</dbReference>
<dbReference type="InterPro" id="IPR043128">
    <property type="entry name" value="Rev_trsase/Diguanyl_cyclase"/>
</dbReference>
<dbReference type="PANTHER" id="PTHR45138:SF9">
    <property type="entry name" value="DIGUANYLATE CYCLASE DGCM-RELATED"/>
    <property type="match status" value="1"/>
</dbReference>
<feature type="coiled-coil region" evidence="1">
    <location>
        <begin position="248"/>
        <end position="275"/>
    </location>
</feature>
<keyword evidence="1" id="KW-0175">Coiled coil</keyword>
<evidence type="ECO:0000256" key="1">
    <source>
        <dbReference type="SAM" id="Coils"/>
    </source>
</evidence>
<dbReference type="InterPro" id="IPR003018">
    <property type="entry name" value="GAF"/>
</dbReference>
<sequence length="605" mass="69215">MKLGVSKKLIGVPGIGLTLFLVLAIFSYINLNSFSSIQKRNDELAKKENLITDLQRFIHKILMPPNDYLITGDKKERENFAHLVTEAASTFEKIRLSGGRTSEEIAIADEVEKRFIELQQKAMVLLSTENPVGNKEAAMLMEEMDAFAESVVSKVEKFHDLIKRELDVHNERISKISTWSYRIFISLTFVALVGMVLMILIVTRGVVRPILELEKGAKIIGQGNLEYRIKIETGDEIERLGEEFNNMAQFLKEKINEVKEYSEKLKRTNLQMEQNILHLYTLYNISKTLATTLEMEKLLKQVVENVSQALKLHRINVMLINNDRTEMYIISGIGMNKKAMEIRCKVGEGVYGWTVLTGHAEVINDVSKHSRFKPIQGLDDDIGYLICAPFKGRDQVIGVINAYRLGREEPFDKASFDLLTAVATQVGITLENVRLFEETKTLSITDSMTSLYNYRYFMECLNEEFERAKRYKRPLSLIMIDIDFFKQYNDAHGHPKGDELLRNIAEIFKKTMRKSDTVARYGGEEFTVILPETGKEMAFTMAERLRKEVEANDFECAETQPSGRLTISLGVASYSEESESFEEVIKRADNALYRAKEEGRNRACM</sequence>
<name>A0A1F7RG14_9BACT</name>
<dbReference type="InterPro" id="IPR003660">
    <property type="entry name" value="HAMP_dom"/>
</dbReference>
<evidence type="ECO:0000259" key="4">
    <source>
        <dbReference type="PROSITE" id="PS50887"/>
    </source>
</evidence>